<evidence type="ECO:0000313" key="3">
    <source>
        <dbReference type="EMBL" id="EOY31821.1"/>
    </source>
</evidence>
<dbReference type="InParanoid" id="A0A061GQN1"/>
<name>A0A061GQN1_THECC</name>
<dbReference type="GO" id="GO:0001522">
    <property type="term" value="P:pseudouridine synthesis"/>
    <property type="evidence" value="ECO:0007669"/>
    <property type="project" value="InterPro"/>
</dbReference>
<dbReference type="STRING" id="3641.A0A061GQN1"/>
<evidence type="ECO:0000256" key="1">
    <source>
        <dbReference type="ARBA" id="ARBA00023235"/>
    </source>
</evidence>
<feature type="transmembrane region" description="Helical" evidence="2">
    <location>
        <begin position="35"/>
        <end position="56"/>
    </location>
</feature>
<dbReference type="InterPro" id="IPR020094">
    <property type="entry name" value="TruA/RsuA/RluB/E/F_N"/>
</dbReference>
<reference evidence="3 4" key="1">
    <citation type="journal article" date="2013" name="Genome Biol.">
        <title>The genome sequence of the most widely cultivated cacao type and its use to identify candidate genes regulating pod color.</title>
        <authorList>
            <person name="Motamayor J.C."/>
            <person name="Mockaitis K."/>
            <person name="Schmutz J."/>
            <person name="Haiminen N."/>
            <person name="Iii D.L."/>
            <person name="Cornejo O."/>
            <person name="Findley S.D."/>
            <person name="Zheng P."/>
            <person name="Utro F."/>
            <person name="Royaert S."/>
            <person name="Saski C."/>
            <person name="Jenkins J."/>
            <person name="Podicheti R."/>
            <person name="Zhao M."/>
            <person name="Scheffler B.E."/>
            <person name="Stack J.C."/>
            <person name="Feltus F.A."/>
            <person name="Mustiga G.M."/>
            <person name="Amores F."/>
            <person name="Phillips W."/>
            <person name="Marelli J.P."/>
            <person name="May G.D."/>
            <person name="Shapiro H."/>
            <person name="Ma J."/>
            <person name="Bustamante C.D."/>
            <person name="Schnell R.J."/>
            <person name="Main D."/>
            <person name="Gilbert D."/>
            <person name="Parida L."/>
            <person name="Kuhn D.N."/>
        </authorList>
    </citation>
    <scope>NUCLEOTIDE SEQUENCE [LARGE SCALE GENOMIC DNA]</scope>
    <source>
        <strain evidence="4">cv. Matina 1-6</strain>
    </source>
</reference>
<dbReference type="AlphaFoldDB" id="A0A061GQN1"/>
<dbReference type="PANTHER" id="PTHR11142:SF5">
    <property type="entry name" value="TRNA PSEUDOURIDINE(38_39) SYNTHASE"/>
    <property type="match status" value="1"/>
</dbReference>
<dbReference type="SUPFAM" id="SSF55120">
    <property type="entry name" value="Pseudouridine synthase"/>
    <property type="match status" value="1"/>
</dbReference>
<dbReference type="GO" id="GO:0009982">
    <property type="term" value="F:pseudouridine synthase activity"/>
    <property type="evidence" value="ECO:0007669"/>
    <property type="project" value="InterPro"/>
</dbReference>
<dbReference type="PANTHER" id="PTHR11142">
    <property type="entry name" value="PSEUDOURIDYLATE SYNTHASE"/>
    <property type="match status" value="1"/>
</dbReference>
<evidence type="ECO:0000256" key="2">
    <source>
        <dbReference type="SAM" id="Phobius"/>
    </source>
</evidence>
<dbReference type="InterPro" id="IPR020103">
    <property type="entry name" value="PsdUridine_synth_cat_dom_sf"/>
</dbReference>
<keyword evidence="2" id="KW-1133">Transmembrane helix</keyword>
<proteinExistence type="predicted"/>
<dbReference type="Gene3D" id="3.30.70.580">
    <property type="entry name" value="Pseudouridine synthase I, catalytic domain, N-terminal subdomain"/>
    <property type="match status" value="1"/>
</dbReference>
<dbReference type="GO" id="GO:0003723">
    <property type="term" value="F:RNA binding"/>
    <property type="evidence" value="ECO:0007669"/>
    <property type="project" value="InterPro"/>
</dbReference>
<evidence type="ECO:0000313" key="4">
    <source>
        <dbReference type="Proteomes" id="UP000026915"/>
    </source>
</evidence>
<dbReference type="EMBL" id="CM001887">
    <property type="protein sequence ID" value="EOY31821.1"/>
    <property type="molecule type" value="Genomic_DNA"/>
</dbReference>
<accession>A0A061GQN1</accession>
<organism evidence="3 4">
    <name type="scientific">Theobroma cacao</name>
    <name type="common">Cacao</name>
    <name type="synonym">Cocoa</name>
    <dbReference type="NCBI Taxonomy" id="3641"/>
    <lineage>
        <taxon>Eukaryota</taxon>
        <taxon>Viridiplantae</taxon>
        <taxon>Streptophyta</taxon>
        <taxon>Embryophyta</taxon>
        <taxon>Tracheophyta</taxon>
        <taxon>Spermatophyta</taxon>
        <taxon>Magnoliopsida</taxon>
        <taxon>eudicotyledons</taxon>
        <taxon>Gunneridae</taxon>
        <taxon>Pentapetalae</taxon>
        <taxon>rosids</taxon>
        <taxon>malvids</taxon>
        <taxon>Malvales</taxon>
        <taxon>Malvaceae</taxon>
        <taxon>Byttnerioideae</taxon>
        <taxon>Theobroma</taxon>
    </lineage>
</organism>
<gene>
    <name evidence="3" type="ORF">TCM_039087</name>
</gene>
<dbReference type="Gramene" id="EOY31821">
    <property type="protein sequence ID" value="EOY31821"/>
    <property type="gene ID" value="TCM_039087"/>
</dbReference>
<dbReference type="HOGENOM" id="CLU_2030920_0_0_1"/>
<dbReference type="eggNOG" id="KOG2554">
    <property type="taxonomic scope" value="Eukaryota"/>
</dbReference>
<keyword evidence="1" id="KW-0413">Isomerase</keyword>
<keyword evidence="4" id="KW-1185">Reference proteome</keyword>
<dbReference type="Proteomes" id="UP000026915">
    <property type="component" value="Chromosome 9"/>
</dbReference>
<dbReference type="InterPro" id="IPR001406">
    <property type="entry name" value="PsdUridine_synth_TruA"/>
</dbReference>
<protein>
    <submittedName>
        <fullName evidence="3">Pseudouridine synthase, putative</fullName>
    </submittedName>
</protein>
<keyword evidence="2" id="KW-0472">Membrane</keyword>
<keyword evidence="2" id="KW-0812">Transmembrane</keyword>
<sequence>MTHHSKRYVALKDMYFGKKFYDFALEARMDPTMRYVSFLNICIILMTLQSEIFKAFGKTRLLVGDKKESLYSRCGRIDKGVSAVVQVIALYLWSNLIEADMNNKTSRKLISETRTSQPVILS</sequence>